<feature type="region of interest" description="Disordered" evidence="1">
    <location>
        <begin position="1"/>
        <end position="39"/>
    </location>
</feature>
<evidence type="ECO:0008006" key="4">
    <source>
        <dbReference type="Google" id="ProtNLM"/>
    </source>
</evidence>
<feature type="compositionally biased region" description="Basic residues" evidence="1">
    <location>
        <begin position="1"/>
        <end position="11"/>
    </location>
</feature>
<feature type="region of interest" description="Disordered" evidence="1">
    <location>
        <begin position="116"/>
        <end position="154"/>
    </location>
</feature>
<dbReference type="GO" id="GO:0005730">
    <property type="term" value="C:nucleolus"/>
    <property type="evidence" value="ECO:0007669"/>
    <property type="project" value="TreeGrafter"/>
</dbReference>
<dbReference type="EMBL" id="KZ805303">
    <property type="protein sequence ID" value="PVI07600.1"/>
    <property type="molecule type" value="Genomic_DNA"/>
</dbReference>
<sequence>MAPTLGKRKRVTREELERPSRSPSPSSESQESDGSEDVQALFRKAFEAKFKPLDIEPVQKKVKEDEIEHDDEEIEEEDSDWSGISSEDENDDGVEVFDYAANNKQPREKMSKAELRAFMSSKPPPLSSASTTTKPTKTPKLTPADTTDPTEASHLKNDLDLQNLLRESHLLSTYNPTYSTRVADPSAPKKSSSVSTRHKIADMHMQSLGAKGSAFSQKSMPMSQRKGIAAKAKLREELRRKEAKENGIILEREKKGDGAGKKASAKRRDVGVGGPSVGKFKNGTLTLSRKDVASITRDGGGSGGRKGKGKKGRR</sequence>
<feature type="compositionally biased region" description="Basic and acidic residues" evidence="1">
    <location>
        <begin position="245"/>
        <end position="270"/>
    </location>
</feature>
<protein>
    <recommendedName>
        <fullName evidence="4">Protein FAF1</fullName>
    </recommendedName>
</protein>
<organism evidence="2 3">
    <name type="scientific">Periconia macrospinosa</name>
    <dbReference type="NCBI Taxonomy" id="97972"/>
    <lineage>
        <taxon>Eukaryota</taxon>
        <taxon>Fungi</taxon>
        <taxon>Dikarya</taxon>
        <taxon>Ascomycota</taxon>
        <taxon>Pezizomycotina</taxon>
        <taxon>Dothideomycetes</taxon>
        <taxon>Pleosporomycetidae</taxon>
        <taxon>Pleosporales</taxon>
        <taxon>Massarineae</taxon>
        <taxon>Periconiaceae</taxon>
        <taxon>Periconia</taxon>
    </lineage>
</organism>
<feature type="compositionally biased region" description="Basic and acidic residues" evidence="1">
    <location>
        <begin position="53"/>
        <end position="66"/>
    </location>
</feature>
<dbReference type="PANTHER" id="PTHR28096:SF1">
    <property type="entry name" value="PROTEIN FAF1"/>
    <property type="match status" value="1"/>
</dbReference>
<keyword evidence="3" id="KW-1185">Reference proteome</keyword>
<dbReference type="OrthoDB" id="5556956at2759"/>
<reference evidence="2 3" key="1">
    <citation type="journal article" date="2018" name="Sci. Rep.">
        <title>Comparative genomics provides insights into the lifestyle and reveals functional heterogeneity of dark septate endophytic fungi.</title>
        <authorList>
            <person name="Knapp D.G."/>
            <person name="Nemeth J.B."/>
            <person name="Barry K."/>
            <person name="Hainaut M."/>
            <person name="Henrissat B."/>
            <person name="Johnson J."/>
            <person name="Kuo A."/>
            <person name="Lim J.H.P."/>
            <person name="Lipzen A."/>
            <person name="Nolan M."/>
            <person name="Ohm R.A."/>
            <person name="Tamas L."/>
            <person name="Grigoriev I.V."/>
            <person name="Spatafora J.W."/>
            <person name="Nagy L.G."/>
            <person name="Kovacs G.M."/>
        </authorList>
    </citation>
    <scope>NUCLEOTIDE SEQUENCE [LARGE SCALE GENOMIC DNA]</scope>
    <source>
        <strain evidence="2 3">DSE2036</strain>
    </source>
</reference>
<feature type="region of interest" description="Disordered" evidence="1">
    <location>
        <begin position="211"/>
        <end position="230"/>
    </location>
</feature>
<name>A0A2V1EE05_9PLEO</name>
<dbReference type="GO" id="GO:0000462">
    <property type="term" value="P:maturation of SSU-rRNA from tricistronic rRNA transcript (SSU-rRNA, 5.8S rRNA, LSU-rRNA)"/>
    <property type="evidence" value="ECO:0007669"/>
    <property type="project" value="TreeGrafter"/>
</dbReference>
<dbReference type="PANTHER" id="PTHR28096">
    <property type="entry name" value="PROTEIN FAF1"/>
    <property type="match status" value="1"/>
</dbReference>
<feature type="compositionally biased region" description="Acidic residues" evidence="1">
    <location>
        <begin position="67"/>
        <end position="93"/>
    </location>
</feature>
<dbReference type="AlphaFoldDB" id="A0A2V1EE05"/>
<dbReference type="Proteomes" id="UP000244855">
    <property type="component" value="Unassembled WGS sequence"/>
</dbReference>
<dbReference type="STRING" id="97972.A0A2V1EE05"/>
<feature type="compositionally biased region" description="Basic residues" evidence="1">
    <location>
        <begin position="305"/>
        <end position="314"/>
    </location>
</feature>
<gene>
    <name evidence="2" type="ORF">DM02DRAFT_666518</name>
</gene>
<evidence type="ECO:0000313" key="2">
    <source>
        <dbReference type="EMBL" id="PVI07600.1"/>
    </source>
</evidence>
<feature type="region of interest" description="Disordered" evidence="1">
    <location>
        <begin position="176"/>
        <end position="201"/>
    </location>
</feature>
<proteinExistence type="predicted"/>
<dbReference type="InterPro" id="IPR053030">
    <property type="entry name" value="Ribosomal_biogenesis_FAF1-like"/>
</dbReference>
<evidence type="ECO:0000313" key="3">
    <source>
        <dbReference type="Proteomes" id="UP000244855"/>
    </source>
</evidence>
<accession>A0A2V1EE05</accession>
<feature type="region of interest" description="Disordered" evidence="1">
    <location>
        <begin position="53"/>
        <end position="93"/>
    </location>
</feature>
<feature type="region of interest" description="Disordered" evidence="1">
    <location>
        <begin position="245"/>
        <end position="314"/>
    </location>
</feature>
<evidence type="ECO:0000256" key="1">
    <source>
        <dbReference type="SAM" id="MobiDB-lite"/>
    </source>
</evidence>
<feature type="compositionally biased region" description="Low complexity" evidence="1">
    <location>
        <begin position="127"/>
        <end position="150"/>
    </location>
</feature>